<evidence type="ECO:0000313" key="2">
    <source>
        <dbReference type="Proteomes" id="UP000271222"/>
    </source>
</evidence>
<dbReference type="Proteomes" id="UP000271222">
    <property type="component" value="Unassembled WGS sequence"/>
</dbReference>
<reference evidence="1 2" key="1">
    <citation type="submission" date="2018-10" db="EMBL/GenBank/DDBJ databases">
        <title>Draft Genome Sequence of Ralstonia pseudosolanacearum (R. solanacearum phylotype I) Strain Tg03 Isolated from Luffa cylindrica in China.</title>
        <authorList>
            <person name="Yuan G.-Q."/>
            <person name="Li Q.-Q."/>
            <person name="Zhang Y.-W."/>
        </authorList>
    </citation>
    <scope>NUCLEOTIDE SEQUENCE [LARGE SCALE GENOMIC DNA]</scope>
    <source>
        <strain evidence="1 2">Tg03</strain>
    </source>
</reference>
<dbReference type="AlphaFoldDB" id="A0A454TM54"/>
<protein>
    <submittedName>
        <fullName evidence="1">Uncharacterized protein</fullName>
    </submittedName>
</protein>
<name>A0A454TM54_9RALS</name>
<comment type="caution">
    <text evidence="1">The sequence shown here is derived from an EMBL/GenBank/DDBJ whole genome shotgun (WGS) entry which is preliminary data.</text>
</comment>
<dbReference type="EMBL" id="RJTL01000035">
    <property type="protein sequence ID" value="RNM03217.1"/>
    <property type="molecule type" value="Genomic_DNA"/>
</dbReference>
<accession>A0A454TM54</accession>
<gene>
    <name evidence="1" type="ORF">EGA29_19210</name>
</gene>
<organism evidence="1 2">
    <name type="scientific">Ralstonia pseudosolanacearum</name>
    <dbReference type="NCBI Taxonomy" id="1310165"/>
    <lineage>
        <taxon>Bacteria</taxon>
        <taxon>Pseudomonadati</taxon>
        <taxon>Pseudomonadota</taxon>
        <taxon>Betaproteobacteria</taxon>
        <taxon>Burkholderiales</taxon>
        <taxon>Burkholderiaceae</taxon>
        <taxon>Ralstonia</taxon>
        <taxon>Ralstonia solanacearum species complex</taxon>
    </lineage>
</organism>
<evidence type="ECO:0000313" key="1">
    <source>
        <dbReference type="EMBL" id="RNM03217.1"/>
    </source>
</evidence>
<sequence length="104" mass="11891">MTLRTLDAIALSDWDLVPSECHKNAQRWVNRFPGFRSVRGWLIEGGREFGAICQAHSVVQDTTGHLWDVTLETEYPFVVYLGPDSTYDESLLLRGWAQIILPAW</sequence>
<proteinExistence type="predicted"/>